<dbReference type="AlphaFoldDB" id="A0AAE3H913"/>
<dbReference type="NCBIfam" id="TIGR02136">
    <property type="entry name" value="ptsS_2"/>
    <property type="match status" value="1"/>
</dbReference>
<dbReference type="Gene3D" id="3.40.190.10">
    <property type="entry name" value="Periplasmic binding protein-like II"/>
    <property type="match status" value="2"/>
</dbReference>
<evidence type="ECO:0000313" key="5">
    <source>
        <dbReference type="Proteomes" id="UP001206983"/>
    </source>
</evidence>
<evidence type="ECO:0000313" key="4">
    <source>
        <dbReference type="EMBL" id="MCQ6961784.1"/>
    </source>
</evidence>
<keyword evidence="5" id="KW-1185">Reference proteome</keyword>
<dbReference type="InterPro" id="IPR050811">
    <property type="entry name" value="Phosphate_ABC_transporter"/>
</dbReference>
<dbReference type="CDD" id="cd13566">
    <property type="entry name" value="PBP2_phosphate"/>
    <property type="match status" value="1"/>
</dbReference>
<proteinExistence type="predicted"/>
<dbReference type="Proteomes" id="UP001206983">
    <property type="component" value="Unassembled WGS sequence"/>
</dbReference>
<dbReference type="InterPro" id="IPR011862">
    <property type="entry name" value="Phos-bd"/>
</dbReference>
<dbReference type="GO" id="GO:0042301">
    <property type="term" value="F:phosphate ion binding"/>
    <property type="evidence" value="ECO:0007669"/>
    <property type="project" value="InterPro"/>
</dbReference>
<accession>A0AAE3H913</accession>
<dbReference type="EMBL" id="JTEO01000001">
    <property type="protein sequence ID" value="MCQ6961784.1"/>
    <property type="molecule type" value="Genomic_DNA"/>
</dbReference>
<dbReference type="InterPro" id="IPR024370">
    <property type="entry name" value="PBP_domain"/>
</dbReference>
<evidence type="ECO:0000259" key="3">
    <source>
        <dbReference type="Pfam" id="PF12849"/>
    </source>
</evidence>
<keyword evidence="2" id="KW-0732">Signal</keyword>
<feature type="domain" description="PBP" evidence="3">
    <location>
        <begin position="39"/>
        <end position="277"/>
    </location>
</feature>
<protein>
    <submittedName>
        <fullName evidence="4">Phosphate ABC transporter substrate-binding protein</fullName>
    </submittedName>
</protein>
<keyword evidence="1" id="KW-0813">Transport</keyword>
<name>A0AAE3H913_9EURY</name>
<evidence type="ECO:0000256" key="1">
    <source>
        <dbReference type="ARBA" id="ARBA00022448"/>
    </source>
</evidence>
<dbReference type="PANTHER" id="PTHR30570:SF1">
    <property type="entry name" value="PHOSPHATE-BINDING PROTEIN PSTS"/>
    <property type="match status" value="1"/>
</dbReference>
<reference evidence="4 5" key="1">
    <citation type="journal article" date="2011" name="Appl. Environ. Microbiol.">
        <title>Methanogenic archaea isolated from Taiwan's Chelungpu fault.</title>
        <authorList>
            <person name="Wu S.Y."/>
            <person name="Lai M.C."/>
        </authorList>
    </citation>
    <scope>NUCLEOTIDE SEQUENCE [LARGE SCALE GENOMIC DNA]</scope>
    <source>
        <strain evidence="4 5">St545Mb</strain>
    </source>
</reference>
<evidence type="ECO:0000256" key="2">
    <source>
        <dbReference type="ARBA" id="ARBA00022729"/>
    </source>
</evidence>
<dbReference type="Pfam" id="PF12849">
    <property type="entry name" value="PBP_like_2"/>
    <property type="match status" value="1"/>
</dbReference>
<sequence>MLKAISAFFIVFLLMALVFVGIGCTDRGATDDTAGVQDASSSSITVKGSDTVLPLSQAEAEDFMMENQNVRVSVIGGGSGVGFTALIDGEVPIAMASREIKDSEIQKAQQRGVNPVEHTIAWDGIAVVVNPNNPVSQLTYEQLQGIYDGNISNWKEVGGEDRPIAVITRDSSSGTYEYFKEEILVDREYRPDALAQPATGGIVQEVSRNKGAIGYIGFAYLDDSVKAVTLDGGEGFVEATEENILSGDYPLSRPLYYYTNGEPQGAVKEFIDFVLSPTGQAIVSEIGYFPAAN</sequence>
<dbReference type="PANTHER" id="PTHR30570">
    <property type="entry name" value="PERIPLASMIC PHOSPHATE BINDING COMPONENT OF PHOSPHATE ABC TRANSPORTER"/>
    <property type="match status" value="1"/>
</dbReference>
<organism evidence="4 5">
    <name type="scientific">Methanolobus chelungpuianus</name>
    <dbReference type="NCBI Taxonomy" id="502115"/>
    <lineage>
        <taxon>Archaea</taxon>
        <taxon>Methanobacteriati</taxon>
        <taxon>Methanobacteriota</taxon>
        <taxon>Stenosarchaea group</taxon>
        <taxon>Methanomicrobia</taxon>
        <taxon>Methanosarcinales</taxon>
        <taxon>Methanosarcinaceae</taxon>
        <taxon>Methanolobus</taxon>
    </lineage>
</organism>
<dbReference type="PROSITE" id="PS51257">
    <property type="entry name" value="PROKAR_LIPOPROTEIN"/>
    <property type="match status" value="1"/>
</dbReference>
<gene>
    <name evidence="4" type="ORF">PV02_00835</name>
</gene>
<comment type="caution">
    <text evidence="4">The sequence shown here is derived from an EMBL/GenBank/DDBJ whole genome shotgun (WGS) entry which is preliminary data.</text>
</comment>
<dbReference type="SUPFAM" id="SSF53850">
    <property type="entry name" value="Periplasmic binding protein-like II"/>
    <property type="match status" value="1"/>
</dbReference>